<reference evidence="1 2" key="1">
    <citation type="journal article" date="2015" name="Nature">
        <title>rRNA introns, odd ribosomes, and small enigmatic genomes across a large radiation of phyla.</title>
        <authorList>
            <person name="Brown C.T."/>
            <person name="Hug L.A."/>
            <person name="Thomas B.C."/>
            <person name="Sharon I."/>
            <person name="Castelle C.J."/>
            <person name="Singh A."/>
            <person name="Wilkins M.J."/>
            <person name="Williams K.H."/>
            <person name="Banfield J.F."/>
        </authorList>
    </citation>
    <scope>NUCLEOTIDE SEQUENCE [LARGE SCALE GENOMIC DNA]</scope>
</reference>
<name>A0A0G0C218_UNCC3</name>
<dbReference type="Proteomes" id="UP000034581">
    <property type="component" value="Unassembled WGS sequence"/>
</dbReference>
<accession>A0A0G0C218</accession>
<dbReference type="AlphaFoldDB" id="A0A0G0C218"/>
<comment type="caution">
    <text evidence="1">The sequence shown here is derived from an EMBL/GenBank/DDBJ whole genome shotgun (WGS) entry which is preliminary data.</text>
</comment>
<dbReference type="EMBL" id="LBQB01000001">
    <property type="protein sequence ID" value="KKP70126.1"/>
    <property type="molecule type" value="Genomic_DNA"/>
</dbReference>
<sequence length="49" mass="5659">MRRLKLEIKRKKKGSGVKKLKLTAKQSDPFKLKKAVMKGGDDYKNQIAR</sequence>
<organism evidence="1 2">
    <name type="scientific">candidate division CPR3 bacterium GW2011_GWF2_35_18</name>
    <dbReference type="NCBI Taxonomy" id="1618350"/>
    <lineage>
        <taxon>Bacteria</taxon>
        <taxon>Bacteria division CPR3</taxon>
    </lineage>
</organism>
<evidence type="ECO:0000313" key="2">
    <source>
        <dbReference type="Proteomes" id="UP000034581"/>
    </source>
</evidence>
<protein>
    <submittedName>
        <fullName evidence="1">Uncharacterized protein</fullName>
    </submittedName>
</protein>
<evidence type="ECO:0000313" key="1">
    <source>
        <dbReference type="EMBL" id="KKP70126.1"/>
    </source>
</evidence>
<gene>
    <name evidence="1" type="ORF">UR67_C0001G0035</name>
</gene>
<proteinExistence type="predicted"/>